<proteinExistence type="predicted"/>
<dbReference type="Gene3D" id="2.60.40.10">
    <property type="entry name" value="Immunoglobulins"/>
    <property type="match status" value="1"/>
</dbReference>
<protein>
    <recommendedName>
        <fullName evidence="1">Fibronectin type-III domain-containing protein</fullName>
    </recommendedName>
</protein>
<accession>A0AAN8X5C3</accession>
<evidence type="ECO:0000259" key="1">
    <source>
        <dbReference type="PROSITE" id="PS50853"/>
    </source>
</evidence>
<keyword evidence="3" id="KW-1185">Reference proteome</keyword>
<dbReference type="InterPro" id="IPR036116">
    <property type="entry name" value="FN3_sf"/>
</dbReference>
<sequence>MSIKRRPLQVLRVFISHICRLYEIINIAESNYVVNSCFKMSTVEDKASTTSERLREEYRKHVKSQISLDLVDTISTLEQHQQQLLELCDQIKLAKKQVTDSASNTKATINAVFESFLISVTDKVNDRCQKLIEEVDKVQEEALDPLDLCERMLEAKVQEAAERVEQGKRLQKHGGVLAKDTVIRFQEEAGAMTSLPEVPALCAVPSVSVEFPSDPTLLEGLHDLLENAGRVSRMGPVQITNIVEKPGALLVSWEEVDEDVSDDGLEFSLQCSAAGETDQQAASFKTKYKGPDYSYLLRDMYAGESYFLRVASKREGAASLGPWSLVQTAKTTIPHFRWQQKVNSGWSIADEGRLASKVNSDLEVLHSDGPLLVSGSSVLFKVACGGVGCSDEGLGLCSKPLSGPEQLLVPGTLFLNTQGCVFLDGVSRVTWLPAIQEGAQVSFAVEKVSSTKLRVYIECQEKQVTYEWGVPDVLSGLYFVASFGEPRWRISVH</sequence>
<dbReference type="InterPro" id="IPR013783">
    <property type="entry name" value="Ig-like_fold"/>
</dbReference>
<gene>
    <name evidence="2" type="ORF">SK128_014425</name>
</gene>
<dbReference type="PROSITE" id="PS50853">
    <property type="entry name" value="FN3"/>
    <property type="match status" value="1"/>
</dbReference>
<comment type="caution">
    <text evidence="2">The sequence shown here is derived from an EMBL/GenBank/DDBJ whole genome shotgun (WGS) entry which is preliminary data.</text>
</comment>
<dbReference type="EMBL" id="JAXCGZ010007954">
    <property type="protein sequence ID" value="KAK7078196.1"/>
    <property type="molecule type" value="Genomic_DNA"/>
</dbReference>
<organism evidence="2 3">
    <name type="scientific">Halocaridina rubra</name>
    <name type="common">Hawaiian red shrimp</name>
    <dbReference type="NCBI Taxonomy" id="373956"/>
    <lineage>
        <taxon>Eukaryota</taxon>
        <taxon>Metazoa</taxon>
        <taxon>Ecdysozoa</taxon>
        <taxon>Arthropoda</taxon>
        <taxon>Crustacea</taxon>
        <taxon>Multicrustacea</taxon>
        <taxon>Malacostraca</taxon>
        <taxon>Eumalacostraca</taxon>
        <taxon>Eucarida</taxon>
        <taxon>Decapoda</taxon>
        <taxon>Pleocyemata</taxon>
        <taxon>Caridea</taxon>
        <taxon>Atyoidea</taxon>
        <taxon>Atyidae</taxon>
        <taxon>Halocaridina</taxon>
    </lineage>
</organism>
<dbReference type="InterPro" id="IPR003961">
    <property type="entry name" value="FN3_dom"/>
</dbReference>
<dbReference type="Proteomes" id="UP001381693">
    <property type="component" value="Unassembled WGS sequence"/>
</dbReference>
<feature type="domain" description="Fibronectin type-III" evidence="1">
    <location>
        <begin position="233"/>
        <end position="334"/>
    </location>
</feature>
<name>A0AAN8X5C3_HALRR</name>
<reference evidence="2 3" key="1">
    <citation type="submission" date="2023-11" db="EMBL/GenBank/DDBJ databases">
        <title>Halocaridina rubra genome assembly.</title>
        <authorList>
            <person name="Smith C."/>
        </authorList>
    </citation>
    <scope>NUCLEOTIDE SEQUENCE [LARGE SCALE GENOMIC DNA]</scope>
    <source>
        <strain evidence="2">EP-1</strain>
        <tissue evidence="2">Whole</tissue>
    </source>
</reference>
<evidence type="ECO:0000313" key="3">
    <source>
        <dbReference type="Proteomes" id="UP001381693"/>
    </source>
</evidence>
<dbReference type="AlphaFoldDB" id="A0AAN8X5C3"/>
<dbReference type="SUPFAM" id="SSF49265">
    <property type="entry name" value="Fibronectin type III"/>
    <property type="match status" value="1"/>
</dbReference>
<evidence type="ECO:0000313" key="2">
    <source>
        <dbReference type="EMBL" id="KAK7078196.1"/>
    </source>
</evidence>